<keyword evidence="3 10" id="KW-0378">Hydrolase</keyword>
<evidence type="ECO:0000256" key="1">
    <source>
        <dbReference type="ARBA" id="ARBA00009922"/>
    </source>
</evidence>
<proteinExistence type="inferred from homology"/>
<dbReference type="GO" id="GO:0003677">
    <property type="term" value="F:DNA binding"/>
    <property type="evidence" value="ECO:0007669"/>
    <property type="project" value="InterPro"/>
</dbReference>
<dbReference type="InterPro" id="IPR000212">
    <property type="entry name" value="DNA_helicase_UvrD/REP"/>
</dbReference>
<feature type="domain" description="UvrD-like helicase C-terminal" evidence="12">
    <location>
        <begin position="287"/>
        <end position="567"/>
    </location>
</feature>
<organism evidence="13 14">
    <name type="scientific">Handelsmanbacteria sp. (strain RIFCSPLOWO2_12_FULL_64_10)</name>
    <dbReference type="NCBI Taxonomy" id="1817868"/>
    <lineage>
        <taxon>Bacteria</taxon>
        <taxon>Candidatus Handelsmaniibacteriota</taxon>
    </lineage>
</organism>
<evidence type="ECO:0000313" key="14">
    <source>
        <dbReference type="Proteomes" id="UP000178606"/>
    </source>
</evidence>
<reference evidence="13 14" key="1">
    <citation type="journal article" date="2016" name="Nat. Commun.">
        <title>Thousands of microbial genomes shed light on interconnected biogeochemical processes in an aquifer system.</title>
        <authorList>
            <person name="Anantharaman K."/>
            <person name="Brown C.T."/>
            <person name="Hug L.A."/>
            <person name="Sharon I."/>
            <person name="Castelle C.J."/>
            <person name="Probst A.J."/>
            <person name="Thomas B.C."/>
            <person name="Singh A."/>
            <person name="Wilkins M.J."/>
            <person name="Karaoz U."/>
            <person name="Brodie E.L."/>
            <person name="Williams K.H."/>
            <person name="Hubbard S.S."/>
            <person name="Banfield J.F."/>
        </authorList>
    </citation>
    <scope>NUCLEOTIDE SEQUENCE [LARGE SCALE GENOMIC DNA]</scope>
    <source>
        <strain evidence="14">RIFCSPLOWO2_12_FULL_64_10</strain>
    </source>
</reference>
<dbReference type="Pfam" id="PF13361">
    <property type="entry name" value="UvrD_C"/>
    <property type="match status" value="1"/>
</dbReference>
<evidence type="ECO:0000256" key="3">
    <source>
        <dbReference type="ARBA" id="ARBA00022801"/>
    </source>
</evidence>
<comment type="similarity">
    <text evidence="1">Belongs to the helicase family. UvrD subfamily.</text>
</comment>
<sequence length="684" mass="77006">MDELNPEQQRAANHGAIPLLIIAGAGTGKTKTLAHRVAHLIAEGTPPERILLLTFTRRAAHEMLRRAGELVGETQSSRVWGGTFHAVANRMLRAYGRAIGLPPEFTVMDQADSADLINLIRDELGLGEGKRRFPKKDTLAEIYSRLVNAREKLGDVLEANYPWCIEEIEGIRRVFEAYIERKRQQGVLDYDDLLLYWHALTRAEMAGDLVVNLFDHVLVDEYQDTNVAQLEILREMRRHVPSITVVGDDAQAIYSFRAATVRNILDFPRHFPGAETMRLEQNYRSIPPILALTNTVMSHAHESHAKALWSNRRGNTRPTLFTCLDEAQQAEIVCRQVLDDRERGLALLQQAVLFRSSHHSDVLEVELARRNIPFVKYGGLKFLEAAHVKDLLALLRILENPMDEMSWFRALQLVEGVGPKHARSLMSALGVLDRAETAASKDVPRLERLLTPLNRLSSEDLPLPTAAVEHFEVFRLALAESQKLSLGAQVERLRVFCDGALERLYENVEPRLRDLQQLEQMAARYLSRQDFLTDLALDPPSSTSDLAGPPLLDEDYLTLSTIHSAKGGEWSSVHVIHAADGMIPSDMSTGSAEQIDEERRLFYVALTRAKDRLSVYFPLRYYHRRSPRSDSYTYAQITRFLTADARAQMDHQVMYDSSPAPAGALPLSPAGANVDQLLRDLLQG</sequence>
<dbReference type="GO" id="GO:0016887">
    <property type="term" value="F:ATP hydrolysis activity"/>
    <property type="evidence" value="ECO:0007669"/>
    <property type="project" value="RHEA"/>
</dbReference>
<dbReference type="InterPro" id="IPR013986">
    <property type="entry name" value="DExx_box_DNA_helicase_dom_sf"/>
</dbReference>
<dbReference type="PROSITE" id="PS51198">
    <property type="entry name" value="UVRD_HELICASE_ATP_BIND"/>
    <property type="match status" value="1"/>
</dbReference>
<dbReference type="Gene3D" id="1.10.486.10">
    <property type="entry name" value="PCRA, domain 4"/>
    <property type="match status" value="1"/>
</dbReference>
<dbReference type="InterPro" id="IPR014017">
    <property type="entry name" value="DNA_helicase_UvrD-like_C"/>
</dbReference>
<evidence type="ECO:0000259" key="11">
    <source>
        <dbReference type="PROSITE" id="PS51198"/>
    </source>
</evidence>
<keyword evidence="6" id="KW-0413">Isomerase</keyword>
<dbReference type="PANTHER" id="PTHR11070">
    <property type="entry name" value="UVRD / RECB / PCRA DNA HELICASE FAMILY MEMBER"/>
    <property type="match status" value="1"/>
</dbReference>
<evidence type="ECO:0000256" key="4">
    <source>
        <dbReference type="ARBA" id="ARBA00022806"/>
    </source>
</evidence>
<evidence type="ECO:0000256" key="8">
    <source>
        <dbReference type="ARBA" id="ARBA00034808"/>
    </source>
</evidence>
<evidence type="ECO:0000256" key="2">
    <source>
        <dbReference type="ARBA" id="ARBA00022741"/>
    </source>
</evidence>
<evidence type="ECO:0000259" key="12">
    <source>
        <dbReference type="PROSITE" id="PS51217"/>
    </source>
</evidence>
<dbReference type="EMBL" id="MFKF01000278">
    <property type="protein sequence ID" value="OGG46970.1"/>
    <property type="molecule type" value="Genomic_DNA"/>
</dbReference>
<evidence type="ECO:0000256" key="7">
    <source>
        <dbReference type="ARBA" id="ARBA00034617"/>
    </source>
</evidence>
<dbReference type="PANTHER" id="PTHR11070:SF3">
    <property type="entry name" value="DNA 3'-5' HELICASE"/>
    <property type="match status" value="1"/>
</dbReference>
<evidence type="ECO:0000256" key="5">
    <source>
        <dbReference type="ARBA" id="ARBA00022840"/>
    </source>
</evidence>
<dbReference type="Proteomes" id="UP000178606">
    <property type="component" value="Unassembled WGS sequence"/>
</dbReference>
<protein>
    <recommendedName>
        <fullName evidence="8">DNA 3'-5' helicase</fullName>
        <ecNumber evidence="8">5.6.2.4</ecNumber>
    </recommendedName>
</protein>
<dbReference type="GO" id="GO:0005524">
    <property type="term" value="F:ATP binding"/>
    <property type="evidence" value="ECO:0007669"/>
    <property type="project" value="UniProtKB-UniRule"/>
</dbReference>
<dbReference type="GO" id="GO:0005829">
    <property type="term" value="C:cytosol"/>
    <property type="evidence" value="ECO:0007669"/>
    <property type="project" value="TreeGrafter"/>
</dbReference>
<keyword evidence="2 10" id="KW-0547">Nucleotide-binding</keyword>
<dbReference type="Gene3D" id="1.10.10.160">
    <property type="match status" value="1"/>
</dbReference>
<dbReference type="InterPro" id="IPR027417">
    <property type="entry name" value="P-loop_NTPase"/>
</dbReference>
<dbReference type="Pfam" id="PF00580">
    <property type="entry name" value="UvrD-helicase"/>
    <property type="match status" value="1"/>
</dbReference>
<comment type="caution">
    <text evidence="13">The sequence shown here is derived from an EMBL/GenBank/DDBJ whole genome shotgun (WGS) entry which is preliminary data.</text>
</comment>
<feature type="binding site" evidence="10">
    <location>
        <begin position="23"/>
        <end position="30"/>
    </location>
    <ligand>
        <name>ATP</name>
        <dbReference type="ChEBI" id="CHEBI:30616"/>
    </ligand>
</feature>
<dbReference type="InterPro" id="IPR014016">
    <property type="entry name" value="UvrD-like_ATP-bd"/>
</dbReference>
<dbReference type="SUPFAM" id="SSF52540">
    <property type="entry name" value="P-loop containing nucleoside triphosphate hydrolases"/>
    <property type="match status" value="1"/>
</dbReference>
<feature type="domain" description="UvrD-like helicase ATP-binding" evidence="11">
    <location>
        <begin position="2"/>
        <end position="286"/>
    </location>
</feature>
<keyword evidence="4 10" id="KW-0347">Helicase</keyword>
<dbReference type="GO" id="GO:0000725">
    <property type="term" value="P:recombinational repair"/>
    <property type="evidence" value="ECO:0007669"/>
    <property type="project" value="TreeGrafter"/>
</dbReference>
<comment type="catalytic activity">
    <reaction evidence="9">
        <text>ATP + H2O = ADP + phosphate + H(+)</text>
        <dbReference type="Rhea" id="RHEA:13065"/>
        <dbReference type="ChEBI" id="CHEBI:15377"/>
        <dbReference type="ChEBI" id="CHEBI:15378"/>
        <dbReference type="ChEBI" id="CHEBI:30616"/>
        <dbReference type="ChEBI" id="CHEBI:43474"/>
        <dbReference type="ChEBI" id="CHEBI:456216"/>
        <dbReference type="EC" id="5.6.2.4"/>
    </reaction>
</comment>
<evidence type="ECO:0000313" key="13">
    <source>
        <dbReference type="EMBL" id="OGG46970.1"/>
    </source>
</evidence>
<accession>A0A1F6CDB9</accession>
<dbReference type="CDD" id="cd17932">
    <property type="entry name" value="DEXQc_UvrD"/>
    <property type="match status" value="1"/>
</dbReference>
<keyword evidence="5 10" id="KW-0067">ATP-binding</keyword>
<dbReference type="SUPFAM" id="SSF47781">
    <property type="entry name" value="RuvA domain 2-like"/>
    <property type="match status" value="1"/>
</dbReference>
<gene>
    <name evidence="13" type="ORF">A3F84_29410</name>
</gene>
<evidence type="ECO:0000256" key="9">
    <source>
        <dbReference type="ARBA" id="ARBA00048988"/>
    </source>
</evidence>
<dbReference type="AlphaFoldDB" id="A0A1F6CDB9"/>
<dbReference type="EC" id="5.6.2.4" evidence="8"/>
<dbReference type="InterPro" id="IPR010994">
    <property type="entry name" value="RuvA_2-like"/>
</dbReference>
<evidence type="ECO:0000256" key="10">
    <source>
        <dbReference type="PROSITE-ProRule" id="PRU00560"/>
    </source>
</evidence>
<dbReference type="Gene3D" id="3.40.50.300">
    <property type="entry name" value="P-loop containing nucleotide triphosphate hydrolases"/>
    <property type="match status" value="2"/>
</dbReference>
<dbReference type="GO" id="GO:0043138">
    <property type="term" value="F:3'-5' DNA helicase activity"/>
    <property type="evidence" value="ECO:0007669"/>
    <property type="project" value="UniProtKB-EC"/>
</dbReference>
<name>A0A1F6CDB9_HANXR</name>
<comment type="catalytic activity">
    <reaction evidence="7">
        <text>Couples ATP hydrolysis with the unwinding of duplex DNA by translocating in the 3'-5' direction.</text>
        <dbReference type="EC" id="5.6.2.4"/>
    </reaction>
</comment>
<dbReference type="PROSITE" id="PS51217">
    <property type="entry name" value="UVRD_HELICASE_CTER"/>
    <property type="match status" value="1"/>
</dbReference>
<evidence type="ECO:0000256" key="6">
    <source>
        <dbReference type="ARBA" id="ARBA00023235"/>
    </source>
</evidence>